<evidence type="ECO:0000313" key="3">
    <source>
        <dbReference type="Proteomes" id="UP000807504"/>
    </source>
</evidence>
<comment type="caution">
    <text evidence="2">The sequence shown here is derived from an EMBL/GenBank/DDBJ whole genome shotgun (WGS) entry which is preliminary data.</text>
</comment>
<reference evidence="2" key="2">
    <citation type="submission" date="2020-06" db="EMBL/GenBank/DDBJ databases">
        <authorList>
            <person name="Sheffer M."/>
        </authorList>
    </citation>
    <scope>NUCLEOTIDE SEQUENCE</scope>
</reference>
<dbReference type="EMBL" id="JABXBU010002072">
    <property type="protein sequence ID" value="KAF8777359.1"/>
    <property type="molecule type" value="Genomic_DNA"/>
</dbReference>
<evidence type="ECO:0000256" key="1">
    <source>
        <dbReference type="SAM" id="MobiDB-lite"/>
    </source>
</evidence>
<dbReference type="Proteomes" id="UP000807504">
    <property type="component" value="Unassembled WGS sequence"/>
</dbReference>
<protein>
    <submittedName>
        <fullName evidence="2">Uncharacterized protein</fullName>
    </submittedName>
</protein>
<organism evidence="2 3">
    <name type="scientific">Argiope bruennichi</name>
    <name type="common">Wasp spider</name>
    <name type="synonym">Aranea bruennichi</name>
    <dbReference type="NCBI Taxonomy" id="94029"/>
    <lineage>
        <taxon>Eukaryota</taxon>
        <taxon>Metazoa</taxon>
        <taxon>Ecdysozoa</taxon>
        <taxon>Arthropoda</taxon>
        <taxon>Chelicerata</taxon>
        <taxon>Arachnida</taxon>
        <taxon>Araneae</taxon>
        <taxon>Araneomorphae</taxon>
        <taxon>Entelegynae</taxon>
        <taxon>Araneoidea</taxon>
        <taxon>Araneidae</taxon>
        <taxon>Argiope</taxon>
    </lineage>
</organism>
<proteinExistence type="predicted"/>
<keyword evidence="3" id="KW-1185">Reference proteome</keyword>
<feature type="compositionally biased region" description="Low complexity" evidence="1">
    <location>
        <begin position="47"/>
        <end position="71"/>
    </location>
</feature>
<feature type="region of interest" description="Disordered" evidence="1">
    <location>
        <begin position="40"/>
        <end position="100"/>
    </location>
</feature>
<dbReference type="AlphaFoldDB" id="A0A8T0ETL7"/>
<name>A0A8T0ETL7_ARGBR</name>
<reference evidence="2" key="1">
    <citation type="journal article" date="2020" name="bioRxiv">
        <title>Chromosome-level reference genome of the European wasp spider Argiope bruennichi: a resource for studies on range expansion and evolutionary adaptation.</title>
        <authorList>
            <person name="Sheffer M.M."/>
            <person name="Hoppe A."/>
            <person name="Krehenwinkel H."/>
            <person name="Uhl G."/>
            <person name="Kuss A.W."/>
            <person name="Jensen L."/>
            <person name="Jensen C."/>
            <person name="Gillespie R.G."/>
            <person name="Hoff K.J."/>
            <person name="Prost S."/>
        </authorList>
    </citation>
    <scope>NUCLEOTIDE SEQUENCE</scope>
</reference>
<evidence type="ECO:0000313" key="2">
    <source>
        <dbReference type="EMBL" id="KAF8777359.1"/>
    </source>
</evidence>
<sequence length="129" mass="14231">MSDHFSWIPASVYIRRNENASAKYIGELRVQLSYVEVGRTPTTRCTPPQAAPVVAADKAPSAAPGAPLSPSQAVPDEAPLSPPPQVPPQARQPRVPNIRALDPTLKSRAFKDLNIRYYNTYFQNEVFTE</sequence>
<accession>A0A8T0ETL7</accession>
<gene>
    <name evidence="2" type="ORF">HNY73_014228</name>
</gene>